<dbReference type="AlphaFoldDB" id="A0A483CRA4"/>
<reference evidence="2 3" key="1">
    <citation type="submission" date="2017-11" db="EMBL/GenBank/DDBJ databases">
        <title>Isolation and Characterization of Methanofollis Species from Methane Seep Offshore SW Taiwan.</title>
        <authorList>
            <person name="Teng N.-H."/>
            <person name="Lai M.-C."/>
            <person name="Chen S.-C."/>
        </authorList>
    </citation>
    <scope>NUCLEOTIDE SEQUENCE [LARGE SCALE GENOMIC DNA]</scope>
    <source>
        <strain evidence="2 3">FWC-SCC2</strain>
    </source>
</reference>
<evidence type="ECO:0000259" key="1">
    <source>
        <dbReference type="PROSITE" id="PS50213"/>
    </source>
</evidence>
<sequence length="133" mass="14284">MRNIVETAIDVGGFTTLVKAVQAAGLAETLSSPGPFTVFAPNDAAFAKIPAQQMQDLLKDKKQLGRILTYHVVPGKYMAADVMKMKTAQTVNGAELRIDTSDGVRVNDARVIKPDIVCTNGVCHVIDTVLMPK</sequence>
<dbReference type="RefSeq" id="WP_130646906.1">
    <property type="nucleotide sequence ID" value="NZ_PGCL01000003.1"/>
</dbReference>
<comment type="caution">
    <text evidence="2">The sequence shown here is derived from an EMBL/GenBank/DDBJ whole genome shotgun (WGS) entry which is preliminary data.</text>
</comment>
<dbReference type="EMBL" id="PGCL01000003">
    <property type="protein sequence ID" value="TAJ43851.1"/>
    <property type="molecule type" value="Genomic_DNA"/>
</dbReference>
<gene>
    <name evidence="2" type="ORF">CUJ86_07225</name>
</gene>
<dbReference type="InterPro" id="IPR000782">
    <property type="entry name" value="FAS1_domain"/>
</dbReference>
<dbReference type="PANTHER" id="PTHR10900:SF77">
    <property type="entry name" value="FI19380P1"/>
    <property type="match status" value="1"/>
</dbReference>
<dbReference type="FunFam" id="2.30.180.10:FF:000019">
    <property type="entry name" value="Cell surface lipoprotein"/>
    <property type="match status" value="1"/>
</dbReference>
<dbReference type="PROSITE" id="PS50213">
    <property type="entry name" value="FAS1"/>
    <property type="match status" value="1"/>
</dbReference>
<proteinExistence type="predicted"/>
<dbReference type="Proteomes" id="UP000292580">
    <property type="component" value="Unassembled WGS sequence"/>
</dbReference>
<feature type="domain" description="FAS1" evidence="1">
    <location>
        <begin position="1"/>
        <end position="130"/>
    </location>
</feature>
<dbReference type="Gene3D" id="2.30.180.10">
    <property type="entry name" value="FAS1 domain"/>
    <property type="match status" value="1"/>
</dbReference>
<organism evidence="2 3">
    <name type="scientific">Methanofollis fontis</name>
    <dbReference type="NCBI Taxonomy" id="2052832"/>
    <lineage>
        <taxon>Archaea</taxon>
        <taxon>Methanobacteriati</taxon>
        <taxon>Methanobacteriota</taxon>
        <taxon>Stenosarchaea group</taxon>
        <taxon>Methanomicrobia</taxon>
        <taxon>Methanomicrobiales</taxon>
        <taxon>Methanomicrobiaceae</taxon>
        <taxon>Methanofollis</taxon>
    </lineage>
</organism>
<dbReference type="SUPFAM" id="SSF82153">
    <property type="entry name" value="FAS1 domain"/>
    <property type="match status" value="1"/>
</dbReference>
<name>A0A483CRA4_9EURY</name>
<dbReference type="OrthoDB" id="105895at2157"/>
<dbReference type="SMART" id="SM00554">
    <property type="entry name" value="FAS1"/>
    <property type="match status" value="1"/>
</dbReference>
<dbReference type="Pfam" id="PF02469">
    <property type="entry name" value="Fasciclin"/>
    <property type="match status" value="1"/>
</dbReference>
<dbReference type="PANTHER" id="PTHR10900">
    <property type="entry name" value="PERIOSTIN-RELATED"/>
    <property type="match status" value="1"/>
</dbReference>
<accession>A0A483CRA4</accession>
<keyword evidence="3" id="KW-1185">Reference proteome</keyword>
<dbReference type="GO" id="GO:0005615">
    <property type="term" value="C:extracellular space"/>
    <property type="evidence" value="ECO:0007669"/>
    <property type="project" value="TreeGrafter"/>
</dbReference>
<evidence type="ECO:0000313" key="3">
    <source>
        <dbReference type="Proteomes" id="UP000292580"/>
    </source>
</evidence>
<dbReference type="InterPro" id="IPR050904">
    <property type="entry name" value="Adhesion/Biosynth-related"/>
</dbReference>
<evidence type="ECO:0000313" key="2">
    <source>
        <dbReference type="EMBL" id="TAJ43851.1"/>
    </source>
</evidence>
<dbReference type="InterPro" id="IPR036378">
    <property type="entry name" value="FAS1_dom_sf"/>
</dbReference>
<protein>
    <submittedName>
        <fullName evidence="2">Fasciclin</fullName>
    </submittedName>
</protein>